<comment type="caution">
    <text evidence="1">The sequence shown here is derived from an EMBL/GenBank/DDBJ whole genome shotgun (WGS) entry which is preliminary data.</text>
</comment>
<gene>
    <name evidence="1" type="ORF">APZ42_005520</name>
</gene>
<name>A0A0N8CJ23_9CRUS</name>
<dbReference type="EMBL" id="LRGB01015547">
    <property type="protein sequence ID" value="KZR98864.1"/>
    <property type="molecule type" value="Genomic_DNA"/>
</dbReference>
<protein>
    <submittedName>
        <fullName evidence="1">Uncharacterized protein</fullName>
    </submittedName>
</protein>
<accession>A0A0N8CJ23</accession>
<dbReference type="Proteomes" id="UP000076858">
    <property type="component" value="Unassembled WGS sequence"/>
</dbReference>
<organism evidence="1 2">
    <name type="scientific">Daphnia magna</name>
    <dbReference type="NCBI Taxonomy" id="35525"/>
    <lineage>
        <taxon>Eukaryota</taxon>
        <taxon>Metazoa</taxon>
        <taxon>Ecdysozoa</taxon>
        <taxon>Arthropoda</taxon>
        <taxon>Crustacea</taxon>
        <taxon>Branchiopoda</taxon>
        <taxon>Diplostraca</taxon>
        <taxon>Cladocera</taxon>
        <taxon>Anomopoda</taxon>
        <taxon>Daphniidae</taxon>
        <taxon>Daphnia</taxon>
    </lineage>
</organism>
<evidence type="ECO:0000313" key="1">
    <source>
        <dbReference type="EMBL" id="KZR98864.1"/>
    </source>
</evidence>
<keyword evidence="2" id="KW-1185">Reference proteome</keyword>
<evidence type="ECO:0000313" key="2">
    <source>
        <dbReference type="Proteomes" id="UP000076858"/>
    </source>
</evidence>
<sequence length="107" mass="12303">MNLSSKVPSGNYMKRAELWPMNVTCCTVKSTMNFTNSEYSFKIHVFQCDDYKGELTEAEGTNVNIKKGELTFYHPAKYQTRNEVVYEGCGVVTRQFLLCGRNRRGQL</sequence>
<reference evidence="1 2" key="1">
    <citation type="submission" date="2016-03" db="EMBL/GenBank/DDBJ databases">
        <title>EvidentialGene: Evidence-directed Construction of Genes on Genomes.</title>
        <authorList>
            <person name="Gilbert D.G."/>
            <person name="Choi J.-H."/>
            <person name="Mockaitis K."/>
            <person name="Colbourne J."/>
            <person name="Pfrender M."/>
        </authorList>
    </citation>
    <scope>NUCLEOTIDE SEQUENCE [LARGE SCALE GENOMIC DNA]</scope>
    <source>
        <strain evidence="1 2">Xinb3</strain>
        <tissue evidence="1">Complete organism</tissue>
    </source>
</reference>
<proteinExistence type="predicted"/>
<dbReference type="AlphaFoldDB" id="A0A0N8CJ23"/>